<dbReference type="WBParaSite" id="PEQ_0000231701-mRNA-1">
    <property type="protein sequence ID" value="PEQ_0000231701-mRNA-1"/>
    <property type="gene ID" value="PEQ_0000231701"/>
</dbReference>
<comment type="function">
    <text evidence="1">Functions in the early steps of protein synthesis of a small number of specific mRNAs. Acts by directing the binding of methionyl-tRNAi to 40S ribosomal subunits. In contrast to the eIF-2 complex, it binds methionyl-tRNAi to 40S subunits in a codon-dependent manner, whereas the eIF-2 complex binds methionyl-tRNAi to 40S subunits in a GTP-dependent manner.</text>
</comment>
<keyword evidence="2" id="KW-0396">Initiation factor</keyword>
<sequence length="141" mass="15983">VVFTVIVSSVVFDRRGLIEVPNTTLLEWAPDGQHLLTATTTPRLRIDNGYRIWHYSGRLIHENLYEYPSELWQVQWRPIADGVYNRFHVSTLTAEDKTKTGLIIRLKNAPEHPANNLPAGAITKGGAYNVSRKIKCVAGWM</sequence>
<dbReference type="GO" id="GO:0043022">
    <property type="term" value="F:ribosome binding"/>
    <property type="evidence" value="ECO:0007669"/>
    <property type="project" value="TreeGrafter"/>
</dbReference>
<protein>
    <submittedName>
        <fullName evidence="8">Translation initiation factor beta propellor-like domain-containing protein</fullName>
    </submittedName>
</protein>
<evidence type="ECO:0000259" key="6">
    <source>
        <dbReference type="Pfam" id="PF08662"/>
    </source>
</evidence>
<evidence type="ECO:0000256" key="3">
    <source>
        <dbReference type="ARBA" id="ARBA00022574"/>
    </source>
</evidence>
<dbReference type="PANTHER" id="PTHR13227:SF0">
    <property type="entry name" value="EUKARYOTIC TRANSLATION INITIATION FACTOR 2A"/>
    <property type="match status" value="1"/>
</dbReference>
<dbReference type="InterPro" id="IPR011387">
    <property type="entry name" value="TIF2A"/>
</dbReference>
<reference evidence="8" key="1">
    <citation type="submission" date="2022-11" db="UniProtKB">
        <authorList>
            <consortium name="WormBaseParasite"/>
        </authorList>
    </citation>
    <scope>IDENTIFICATION</scope>
</reference>
<evidence type="ECO:0000256" key="1">
    <source>
        <dbReference type="ARBA" id="ARBA00003993"/>
    </source>
</evidence>
<organism evidence="7 8">
    <name type="scientific">Parascaris equorum</name>
    <name type="common">Equine roundworm</name>
    <dbReference type="NCBI Taxonomy" id="6256"/>
    <lineage>
        <taxon>Eukaryota</taxon>
        <taxon>Metazoa</taxon>
        <taxon>Ecdysozoa</taxon>
        <taxon>Nematoda</taxon>
        <taxon>Chromadorea</taxon>
        <taxon>Rhabditida</taxon>
        <taxon>Spirurina</taxon>
        <taxon>Ascaridomorpha</taxon>
        <taxon>Ascaridoidea</taxon>
        <taxon>Ascarididae</taxon>
        <taxon>Parascaris</taxon>
    </lineage>
</organism>
<dbReference type="GO" id="GO:0022627">
    <property type="term" value="C:cytosolic small ribosomal subunit"/>
    <property type="evidence" value="ECO:0007669"/>
    <property type="project" value="TreeGrafter"/>
</dbReference>
<keyword evidence="5" id="KW-0648">Protein biosynthesis</keyword>
<dbReference type="GO" id="GO:0003743">
    <property type="term" value="F:translation initiation factor activity"/>
    <property type="evidence" value="ECO:0007669"/>
    <property type="project" value="UniProtKB-KW"/>
</dbReference>
<dbReference type="Proteomes" id="UP000887564">
    <property type="component" value="Unplaced"/>
</dbReference>
<feature type="domain" description="Translation initiation factor beta propellor-like" evidence="6">
    <location>
        <begin position="18"/>
        <end position="74"/>
    </location>
</feature>
<name>A0A914RKE5_PAREQ</name>
<evidence type="ECO:0000313" key="8">
    <source>
        <dbReference type="WBParaSite" id="PEQ_0000231701-mRNA-1"/>
    </source>
</evidence>
<keyword evidence="7" id="KW-1185">Reference proteome</keyword>
<evidence type="ECO:0000256" key="5">
    <source>
        <dbReference type="ARBA" id="ARBA00022917"/>
    </source>
</evidence>
<keyword evidence="3" id="KW-0853">WD repeat</keyword>
<dbReference type="InterPro" id="IPR013979">
    <property type="entry name" value="TIF_beta_prop-like"/>
</dbReference>
<dbReference type="PANTHER" id="PTHR13227">
    <property type="entry name" value="EUKARYOTIC TRANSLATION INITIATION FACTOR 2A"/>
    <property type="match status" value="1"/>
</dbReference>
<dbReference type="Pfam" id="PF08662">
    <property type="entry name" value="eIF2A"/>
    <property type="match status" value="1"/>
</dbReference>
<proteinExistence type="predicted"/>
<evidence type="ECO:0000256" key="4">
    <source>
        <dbReference type="ARBA" id="ARBA00022737"/>
    </source>
</evidence>
<keyword evidence="4" id="KW-0677">Repeat</keyword>
<dbReference type="AlphaFoldDB" id="A0A914RKE5"/>
<dbReference type="GO" id="GO:0003729">
    <property type="term" value="F:mRNA binding"/>
    <property type="evidence" value="ECO:0007669"/>
    <property type="project" value="TreeGrafter"/>
</dbReference>
<evidence type="ECO:0000313" key="7">
    <source>
        <dbReference type="Proteomes" id="UP000887564"/>
    </source>
</evidence>
<accession>A0A914RKE5</accession>
<dbReference type="GO" id="GO:0000049">
    <property type="term" value="F:tRNA binding"/>
    <property type="evidence" value="ECO:0007669"/>
    <property type="project" value="TreeGrafter"/>
</dbReference>
<evidence type="ECO:0000256" key="2">
    <source>
        <dbReference type="ARBA" id="ARBA00022540"/>
    </source>
</evidence>